<dbReference type="InterPro" id="IPR041206">
    <property type="entry name" value="HEPN/RES_NTD1"/>
</dbReference>
<evidence type="ECO:0000259" key="1">
    <source>
        <dbReference type="Pfam" id="PF08808"/>
    </source>
</evidence>
<dbReference type="Pfam" id="PF18870">
    <property type="entry name" value="HEPN_RES_NTD1"/>
    <property type="match status" value="1"/>
</dbReference>
<dbReference type="Pfam" id="PF08808">
    <property type="entry name" value="RES"/>
    <property type="match status" value="1"/>
</dbReference>
<accession>A0A4Z0LBX3</accession>
<gene>
    <name evidence="3" type="ORF">E4635_00180</name>
</gene>
<keyword evidence="4" id="KW-1185">Reference proteome</keyword>
<feature type="domain" description="HEPN/RES N-terminal" evidence="2">
    <location>
        <begin position="41"/>
        <end position="162"/>
    </location>
</feature>
<comment type="caution">
    <text evidence="3">The sequence shown here is derived from an EMBL/GenBank/DDBJ whole genome shotgun (WGS) entry which is preliminary data.</text>
</comment>
<evidence type="ECO:0000313" key="4">
    <source>
        <dbReference type="Proteomes" id="UP000297407"/>
    </source>
</evidence>
<name>A0A4Z0LBX3_9FLAO</name>
<dbReference type="RefSeq" id="WP_135524595.1">
    <property type="nucleotide sequence ID" value="NZ_SRLH01000001.1"/>
</dbReference>
<dbReference type="AlphaFoldDB" id="A0A4Z0LBX3"/>
<dbReference type="InterPro" id="IPR014914">
    <property type="entry name" value="RES_dom"/>
</dbReference>
<dbReference type="Proteomes" id="UP000297407">
    <property type="component" value="Unassembled WGS sequence"/>
</dbReference>
<sequence>MSGAMEEAMRLEELGLNTVPDTNVCAKHIDEPVIRNFIRRNASRGYCDYCEKTISVVPLEDLMEFIMEAVVRLYTDPANFMSYQSSEGGYLGNVYDSNEILQEHFELDIPDNKLFNDVFDSLDLNKPWANEMEYYDSPSDIMLYSWNYFKKVVKHRSRYFFGLVKDFNSDDYRIDSDDMLDEIGDSIKKFGLSKVLPQGTPLYRCRQHKKDDISVNTAEGMTSPPEKYAINPNRMSPAGISMFYGAFELETCLLETLDLKDTELDYFTTVTFISKRELNIIDLSSLPNLPSPFDQKKQKDRFRIVFMKDFVRDLVAPIERDGQVHIEYVPTQIITEYFRFPFSDKLKKEKRIDGIIYPSSKNGKKACVLFFDNMESFTILDMDSTSLKTSKLVYA</sequence>
<organism evidence="3 4">
    <name type="scientific">Flavobacterium humi</name>
    <dbReference type="NCBI Taxonomy" id="2562683"/>
    <lineage>
        <taxon>Bacteria</taxon>
        <taxon>Pseudomonadati</taxon>
        <taxon>Bacteroidota</taxon>
        <taxon>Flavobacteriia</taxon>
        <taxon>Flavobacteriales</taxon>
        <taxon>Flavobacteriaceae</taxon>
        <taxon>Flavobacterium</taxon>
    </lineage>
</organism>
<evidence type="ECO:0000259" key="2">
    <source>
        <dbReference type="Pfam" id="PF18870"/>
    </source>
</evidence>
<protein>
    <submittedName>
        <fullName evidence="3">RES domain-containing protein</fullName>
    </submittedName>
</protein>
<evidence type="ECO:0000313" key="3">
    <source>
        <dbReference type="EMBL" id="TGD59389.1"/>
    </source>
</evidence>
<proteinExistence type="predicted"/>
<dbReference type="EMBL" id="SRLH01000001">
    <property type="protein sequence ID" value="TGD59389.1"/>
    <property type="molecule type" value="Genomic_DNA"/>
</dbReference>
<dbReference type="OrthoDB" id="648213at2"/>
<feature type="domain" description="RES" evidence="1">
    <location>
        <begin position="201"/>
        <end position="372"/>
    </location>
</feature>
<reference evidence="3 4" key="1">
    <citation type="submission" date="2019-04" db="EMBL/GenBank/DDBJ databases">
        <title>Flavobacterium sp. strain DS2-A Genome sequencing and assembly.</title>
        <authorList>
            <person name="Kim I."/>
        </authorList>
    </citation>
    <scope>NUCLEOTIDE SEQUENCE [LARGE SCALE GENOMIC DNA]</scope>
    <source>
        <strain evidence="3 4">DS2-A</strain>
    </source>
</reference>